<feature type="compositionally biased region" description="Polar residues" evidence="1">
    <location>
        <begin position="1"/>
        <end position="16"/>
    </location>
</feature>
<dbReference type="EMBL" id="GBXM01107331">
    <property type="protein sequence ID" value="JAH01246.1"/>
    <property type="molecule type" value="Transcribed_RNA"/>
</dbReference>
<protein>
    <submittedName>
        <fullName evidence="2">Uncharacterized protein</fullName>
    </submittedName>
</protein>
<evidence type="ECO:0000256" key="1">
    <source>
        <dbReference type="SAM" id="MobiDB-lite"/>
    </source>
</evidence>
<reference evidence="2" key="1">
    <citation type="submission" date="2014-11" db="EMBL/GenBank/DDBJ databases">
        <authorList>
            <person name="Amaro Gonzalez C."/>
        </authorList>
    </citation>
    <scope>NUCLEOTIDE SEQUENCE</scope>
</reference>
<dbReference type="AlphaFoldDB" id="A0A0E9P9D3"/>
<reference evidence="2" key="2">
    <citation type="journal article" date="2015" name="Fish Shellfish Immunol.">
        <title>Early steps in the European eel (Anguilla anguilla)-Vibrio vulnificus interaction in the gills: Role of the RtxA13 toxin.</title>
        <authorList>
            <person name="Callol A."/>
            <person name="Pajuelo D."/>
            <person name="Ebbesson L."/>
            <person name="Teles M."/>
            <person name="MacKenzie S."/>
            <person name="Amaro C."/>
        </authorList>
    </citation>
    <scope>NUCLEOTIDE SEQUENCE</scope>
</reference>
<name>A0A0E9P9D3_ANGAN</name>
<accession>A0A0E9P9D3</accession>
<feature type="region of interest" description="Disordered" evidence="1">
    <location>
        <begin position="1"/>
        <end position="25"/>
    </location>
</feature>
<evidence type="ECO:0000313" key="2">
    <source>
        <dbReference type="EMBL" id="JAH01246.1"/>
    </source>
</evidence>
<proteinExistence type="predicted"/>
<sequence length="49" mass="5458">MGLKTGCQSPEQTPSKSRGRLHSPSLLKMENTFLKGKSERPVAYIKVIQ</sequence>
<organism evidence="2">
    <name type="scientific">Anguilla anguilla</name>
    <name type="common">European freshwater eel</name>
    <name type="synonym">Muraena anguilla</name>
    <dbReference type="NCBI Taxonomy" id="7936"/>
    <lineage>
        <taxon>Eukaryota</taxon>
        <taxon>Metazoa</taxon>
        <taxon>Chordata</taxon>
        <taxon>Craniata</taxon>
        <taxon>Vertebrata</taxon>
        <taxon>Euteleostomi</taxon>
        <taxon>Actinopterygii</taxon>
        <taxon>Neopterygii</taxon>
        <taxon>Teleostei</taxon>
        <taxon>Anguilliformes</taxon>
        <taxon>Anguillidae</taxon>
        <taxon>Anguilla</taxon>
    </lineage>
</organism>